<evidence type="ECO:0000256" key="6">
    <source>
        <dbReference type="ARBA" id="ARBA00031828"/>
    </source>
</evidence>
<dbReference type="NCBIfam" id="TIGR01656">
    <property type="entry name" value="Histidinol-ppas"/>
    <property type="match status" value="1"/>
</dbReference>
<evidence type="ECO:0000256" key="4">
    <source>
        <dbReference type="ARBA" id="ARBA00022801"/>
    </source>
</evidence>
<dbReference type="OrthoDB" id="9781367at2"/>
<feature type="binding site" evidence="10">
    <location>
        <position position="113"/>
    </location>
    <ligand>
        <name>Zn(2+)</name>
        <dbReference type="ChEBI" id="CHEBI:29105"/>
    </ligand>
</feature>
<evidence type="ECO:0000256" key="10">
    <source>
        <dbReference type="PIRSR" id="PIRSR004682-4"/>
    </source>
</evidence>
<feature type="binding site" evidence="10">
    <location>
        <position position="102"/>
    </location>
    <ligand>
        <name>Zn(2+)</name>
        <dbReference type="ChEBI" id="CHEBI:29105"/>
    </ligand>
</feature>
<evidence type="ECO:0000256" key="3">
    <source>
        <dbReference type="ARBA" id="ARBA00022723"/>
    </source>
</evidence>
<feature type="site" description="Stabilizes the phosphoryl group" evidence="9">
    <location>
        <position position="117"/>
    </location>
</feature>
<evidence type="ECO:0000256" key="8">
    <source>
        <dbReference type="PIRSR" id="PIRSR004682-1"/>
    </source>
</evidence>
<gene>
    <name evidence="11" type="ORF">AAW51_3914</name>
</gene>
<dbReference type="PATRIC" id="fig|413882.6.peg.4084"/>
<accession>A0A0G3BVP9</accession>
<evidence type="ECO:0000256" key="5">
    <source>
        <dbReference type="ARBA" id="ARBA00023277"/>
    </source>
</evidence>
<reference evidence="11 12" key="1">
    <citation type="submission" date="2015-05" db="EMBL/GenBank/DDBJ databases">
        <authorList>
            <person name="Tang B."/>
            <person name="Yu Y."/>
        </authorList>
    </citation>
    <scope>NUCLEOTIDE SEQUENCE [LARGE SCALE GENOMIC DNA]</scope>
    <source>
        <strain evidence="11 12">DSM 7029</strain>
    </source>
</reference>
<dbReference type="InterPro" id="IPR036412">
    <property type="entry name" value="HAD-like_sf"/>
</dbReference>
<sequence length="216" mass="23453">MALMQDAAPGGLAKAVFLDKDGTVVENVPYNVDPALVRFTPYAIDGLQLLAEEGFRLVMITNQPGVGLGLFDEAALTRLQVALTERLAGHGVTLDGFYACTHAPGLSASRPPCACRKPAPGLLLDAARELRLDLDRSWMVGDILDDIEAGRRAGCKTVMLDVGNETVWRSGEHRVPHHRATNLLEAAQAIVKAERLSHPTFLPRDTLAHEPQQPRH</sequence>
<feature type="binding site" evidence="10">
    <location>
        <position position="115"/>
    </location>
    <ligand>
        <name>Zn(2+)</name>
        <dbReference type="ChEBI" id="CHEBI:29105"/>
    </ligand>
</feature>
<comment type="cofactor">
    <cofactor evidence="10">
        <name>Mg(2+)</name>
        <dbReference type="ChEBI" id="CHEBI:18420"/>
    </cofactor>
</comment>
<feature type="binding site" evidence="10">
    <location>
        <position position="142"/>
    </location>
    <ligand>
        <name>Mg(2+)</name>
        <dbReference type="ChEBI" id="CHEBI:18420"/>
    </ligand>
</feature>
<dbReference type="GO" id="GO:0016791">
    <property type="term" value="F:phosphatase activity"/>
    <property type="evidence" value="ECO:0007669"/>
    <property type="project" value="InterPro"/>
</dbReference>
<protein>
    <recommendedName>
        <fullName evidence="6 7">D,D-heptose 1,7-bisphosphate phosphatase</fullName>
        <ecNumber evidence="7">3.1.3.-</ecNumber>
    </recommendedName>
</protein>
<keyword evidence="10" id="KW-0460">Magnesium</keyword>
<dbReference type="PIRSF" id="PIRSF004682">
    <property type="entry name" value="GmhB"/>
    <property type="match status" value="1"/>
</dbReference>
<dbReference type="AlphaFoldDB" id="A0A0G3BVP9"/>
<evidence type="ECO:0000313" key="12">
    <source>
        <dbReference type="Proteomes" id="UP000035352"/>
    </source>
</evidence>
<organism evidence="11 12">
    <name type="scientific">Caldimonas brevitalea</name>
    <dbReference type="NCBI Taxonomy" id="413882"/>
    <lineage>
        <taxon>Bacteria</taxon>
        <taxon>Pseudomonadati</taxon>
        <taxon>Pseudomonadota</taxon>
        <taxon>Betaproteobacteria</taxon>
        <taxon>Burkholderiales</taxon>
        <taxon>Sphaerotilaceae</taxon>
        <taxon>Caldimonas</taxon>
    </lineage>
</organism>
<dbReference type="GO" id="GO:0046872">
    <property type="term" value="F:metal ion binding"/>
    <property type="evidence" value="ECO:0007669"/>
    <property type="project" value="UniProtKB-KW"/>
</dbReference>
<feature type="site" description="Stabilizes the phosphoryl group" evidence="9">
    <location>
        <position position="61"/>
    </location>
</feature>
<dbReference type="PANTHER" id="PTHR42891:SF1">
    <property type="entry name" value="D-GLYCERO-BETA-D-MANNO-HEPTOSE-1,7-BISPHOSPHATE 7-PHOSPHATASE"/>
    <property type="match status" value="1"/>
</dbReference>
<dbReference type="Proteomes" id="UP000035352">
    <property type="component" value="Chromosome"/>
</dbReference>
<dbReference type="EMBL" id="CP011371">
    <property type="protein sequence ID" value="AKJ30605.1"/>
    <property type="molecule type" value="Genomic_DNA"/>
</dbReference>
<dbReference type="GO" id="GO:0005975">
    <property type="term" value="P:carbohydrate metabolic process"/>
    <property type="evidence" value="ECO:0007669"/>
    <property type="project" value="InterPro"/>
</dbReference>
<feature type="binding site" evidence="10">
    <location>
        <position position="100"/>
    </location>
    <ligand>
        <name>Zn(2+)</name>
        <dbReference type="ChEBI" id="CHEBI:29105"/>
    </ligand>
</feature>
<evidence type="ECO:0000313" key="11">
    <source>
        <dbReference type="EMBL" id="AKJ30605.1"/>
    </source>
</evidence>
<keyword evidence="4 7" id="KW-0378">Hydrolase</keyword>
<keyword evidence="10" id="KW-0862">Zinc</keyword>
<dbReference type="InterPro" id="IPR023214">
    <property type="entry name" value="HAD_sf"/>
</dbReference>
<dbReference type="InterPro" id="IPR006543">
    <property type="entry name" value="Histidinol-phos"/>
</dbReference>
<dbReference type="KEGG" id="pbh:AAW51_3914"/>
<evidence type="ECO:0000256" key="2">
    <source>
        <dbReference type="ARBA" id="ARBA00022490"/>
    </source>
</evidence>
<feature type="active site" description="Proton donor" evidence="8">
    <location>
        <position position="21"/>
    </location>
</feature>
<dbReference type="InterPro" id="IPR006549">
    <property type="entry name" value="HAD-SF_hydro_IIIA"/>
</dbReference>
<dbReference type="Gene3D" id="3.40.50.1000">
    <property type="entry name" value="HAD superfamily/HAD-like"/>
    <property type="match status" value="1"/>
</dbReference>
<feature type="active site" description="Nucleophile" evidence="8">
    <location>
        <position position="19"/>
    </location>
</feature>
<dbReference type="NCBIfam" id="TIGR01662">
    <property type="entry name" value="HAD-SF-IIIA"/>
    <property type="match status" value="1"/>
</dbReference>
<comment type="subcellular location">
    <subcellularLocation>
        <location evidence="1 7">Cytoplasm</location>
    </subcellularLocation>
</comment>
<dbReference type="CDD" id="cd07503">
    <property type="entry name" value="HAD_HisB-N"/>
    <property type="match status" value="1"/>
</dbReference>
<dbReference type="SUPFAM" id="SSF56784">
    <property type="entry name" value="HAD-like"/>
    <property type="match status" value="1"/>
</dbReference>
<evidence type="ECO:0000256" key="1">
    <source>
        <dbReference type="ARBA" id="ARBA00004496"/>
    </source>
</evidence>
<dbReference type="GO" id="GO:0005737">
    <property type="term" value="C:cytoplasm"/>
    <property type="evidence" value="ECO:0007669"/>
    <property type="project" value="UniProtKB-SubCell"/>
</dbReference>
<dbReference type="InterPro" id="IPR004446">
    <property type="entry name" value="Heptose_bisP_phosphatase"/>
</dbReference>
<comment type="similarity">
    <text evidence="7">Belongs to the gmhB family.</text>
</comment>
<name>A0A0G3BVP9_9BURK</name>
<feature type="binding site" evidence="10">
    <location>
        <position position="19"/>
    </location>
    <ligand>
        <name>Mg(2+)</name>
        <dbReference type="ChEBI" id="CHEBI:18420"/>
    </ligand>
</feature>
<feature type="site" description="Contributes to substrate recognition" evidence="9">
    <location>
        <position position="116"/>
    </location>
</feature>
<comment type="cofactor">
    <cofactor evidence="10">
        <name>Zn(2+)</name>
        <dbReference type="ChEBI" id="CHEBI:29105"/>
    </cofactor>
</comment>
<dbReference type="EC" id="3.1.3.-" evidence="7"/>
<keyword evidence="2 7" id="KW-0963">Cytoplasm</keyword>
<keyword evidence="3 10" id="KW-0479">Metal-binding</keyword>
<evidence type="ECO:0000256" key="7">
    <source>
        <dbReference type="PIRNR" id="PIRNR004682"/>
    </source>
</evidence>
<evidence type="ECO:0000256" key="9">
    <source>
        <dbReference type="PIRSR" id="PIRSR004682-3"/>
    </source>
</evidence>
<dbReference type="STRING" id="413882.AAW51_3914"/>
<keyword evidence="12" id="KW-1185">Reference proteome</keyword>
<dbReference type="RefSeq" id="WP_047195940.1">
    <property type="nucleotide sequence ID" value="NZ_CP011371.1"/>
</dbReference>
<proteinExistence type="inferred from homology"/>
<feature type="binding site" evidence="10">
    <location>
        <position position="21"/>
    </location>
    <ligand>
        <name>Mg(2+)</name>
        <dbReference type="ChEBI" id="CHEBI:18420"/>
    </ligand>
</feature>
<dbReference type="Pfam" id="PF13242">
    <property type="entry name" value="Hydrolase_like"/>
    <property type="match status" value="1"/>
</dbReference>
<keyword evidence="5 7" id="KW-0119">Carbohydrate metabolism</keyword>
<dbReference type="PANTHER" id="PTHR42891">
    <property type="entry name" value="D-GLYCERO-BETA-D-MANNO-HEPTOSE-1,7-BISPHOSPHATE 7-PHOSPHATASE"/>
    <property type="match status" value="1"/>
</dbReference>